<dbReference type="STRING" id="859654.BVAF_614"/>
<evidence type="ECO:0000256" key="4">
    <source>
        <dbReference type="ARBA" id="ARBA00035174"/>
    </source>
</evidence>
<reference evidence="6 7" key="1">
    <citation type="journal article" date="2010" name="BMC Genomics">
        <title>Unprecedented loss of ammonia assimilation capability in a urease-encoding bacterial mutualist.</title>
        <authorList>
            <person name="Williams L.E."/>
            <person name="Wernegreen J.J."/>
        </authorList>
    </citation>
    <scope>NUCLEOTIDE SEQUENCE [LARGE SCALE GENOMIC DNA]</scope>
    <source>
        <strain evidence="6 7">BVAF</strain>
    </source>
</reference>
<dbReference type="NCBIfam" id="TIGR00009">
    <property type="entry name" value="L28"/>
    <property type="match status" value="1"/>
</dbReference>
<protein>
    <recommendedName>
        <fullName evidence="4 5">Large ribosomal subunit protein bL28</fullName>
    </recommendedName>
</protein>
<evidence type="ECO:0000256" key="3">
    <source>
        <dbReference type="ARBA" id="ARBA00023274"/>
    </source>
</evidence>
<proteinExistence type="inferred from homology"/>
<dbReference type="OrthoDB" id="9805609at2"/>
<dbReference type="PANTHER" id="PTHR13528">
    <property type="entry name" value="39S RIBOSOMAL PROTEIN L28, MITOCHONDRIAL"/>
    <property type="match status" value="1"/>
</dbReference>
<dbReference type="Pfam" id="PF00830">
    <property type="entry name" value="Ribosomal_L28"/>
    <property type="match status" value="1"/>
</dbReference>
<evidence type="ECO:0000313" key="7">
    <source>
        <dbReference type="Proteomes" id="UP000007464"/>
    </source>
</evidence>
<dbReference type="Gene3D" id="2.30.170.40">
    <property type="entry name" value="Ribosomal protein L28/L24"/>
    <property type="match status" value="1"/>
</dbReference>
<dbReference type="RefSeq" id="WP_013516910.1">
    <property type="nucleotide sequence ID" value="NC_014909.2"/>
</dbReference>
<dbReference type="InterPro" id="IPR001383">
    <property type="entry name" value="Ribosomal_bL28_bact-type"/>
</dbReference>
<evidence type="ECO:0000256" key="2">
    <source>
        <dbReference type="ARBA" id="ARBA00022980"/>
    </source>
</evidence>
<dbReference type="KEGG" id="bva:BVAF_614"/>
<name>E8Q790_BLOVB</name>
<dbReference type="InterPro" id="IPR026569">
    <property type="entry name" value="Ribosomal_bL28"/>
</dbReference>
<dbReference type="EMBL" id="CP002189">
    <property type="protein sequence ID" value="ADV33985.1"/>
    <property type="molecule type" value="Genomic_DNA"/>
</dbReference>
<dbReference type="HAMAP" id="MF_00373">
    <property type="entry name" value="Ribosomal_bL28"/>
    <property type="match status" value="1"/>
</dbReference>
<gene>
    <name evidence="5 6" type="primary">rpmB</name>
    <name evidence="6" type="ordered locus">BVAF_614</name>
</gene>
<comment type="similarity">
    <text evidence="1 5">Belongs to the bacterial ribosomal protein bL28 family.</text>
</comment>
<dbReference type="SUPFAM" id="SSF143800">
    <property type="entry name" value="L28p-like"/>
    <property type="match status" value="1"/>
</dbReference>
<keyword evidence="3 5" id="KW-0687">Ribonucleoprotein</keyword>
<dbReference type="GO" id="GO:0022625">
    <property type="term" value="C:cytosolic large ribosomal subunit"/>
    <property type="evidence" value="ECO:0007669"/>
    <property type="project" value="TreeGrafter"/>
</dbReference>
<dbReference type="GO" id="GO:0006412">
    <property type="term" value="P:translation"/>
    <property type="evidence" value="ECO:0007669"/>
    <property type="project" value="UniProtKB-UniRule"/>
</dbReference>
<dbReference type="PANTHER" id="PTHR13528:SF2">
    <property type="entry name" value="LARGE RIBOSOMAL SUBUNIT PROTEIN BL28M"/>
    <property type="match status" value="1"/>
</dbReference>
<evidence type="ECO:0000313" key="6">
    <source>
        <dbReference type="EMBL" id="ADV33985.1"/>
    </source>
</evidence>
<evidence type="ECO:0000256" key="5">
    <source>
        <dbReference type="HAMAP-Rule" id="MF_00373"/>
    </source>
</evidence>
<keyword evidence="2 5" id="KW-0689">Ribosomal protein</keyword>
<sequence length="82" mass="9688">MSRICRITGKRPINGNKRSHSMNATKRWFIPNIHYHRIWIDSKKKFCSIRISAKGLRFIDKLGIDQYLSNLSSKNIKITKKK</sequence>
<keyword evidence="7" id="KW-1185">Reference proteome</keyword>
<dbReference type="Proteomes" id="UP000007464">
    <property type="component" value="Chromosome"/>
</dbReference>
<dbReference type="InterPro" id="IPR037147">
    <property type="entry name" value="Ribosomal_bL28_sf"/>
</dbReference>
<dbReference type="FunFam" id="2.30.170.40:FF:000001">
    <property type="entry name" value="50S ribosomal protein L28"/>
    <property type="match status" value="1"/>
</dbReference>
<evidence type="ECO:0000256" key="1">
    <source>
        <dbReference type="ARBA" id="ARBA00008760"/>
    </source>
</evidence>
<dbReference type="AlphaFoldDB" id="E8Q790"/>
<dbReference type="InterPro" id="IPR034704">
    <property type="entry name" value="Ribosomal_bL28/bL31-like_sf"/>
</dbReference>
<dbReference type="HOGENOM" id="CLU_064548_3_1_6"/>
<dbReference type="GO" id="GO:0003735">
    <property type="term" value="F:structural constituent of ribosome"/>
    <property type="evidence" value="ECO:0007669"/>
    <property type="project" value="InterPro"/>
</dbReference>
<accession>E8Q790</accession>
<organism evidence="6 7">
    <name type="scientific">Blochmanniella vafra (strain BVAF)</name>
    <dbReference type="NCBI Taxonomy" id="859654"/>
    <lineage>
        <taxon>Bacteria</taxon>
        <taxon>Pseudomonadati</taxon>
        <taxon>Pseudomonadota</taxon>
        <taxon>Gammaproteobacteria</taxon>
        <taxon>Enterobacterales</taxon>
        <taxon>Enterobacteriaceae</taxon>
        <taxon>ant endosymbionts</taxon>
        <taxon>Candidatus Blochmanniella</taxon>
    </lineage>
</organism>